<reference evidence="3" key="1">
    <citation type="submission" date="2018-09" db="EMBL/GenBank/DDBJ databases">
        <title>Nocardia yunnanensis sp. nov., an actinomycete isolated from a soil sample.</title>
        <authorList>
            <person name="Zhang J."/>
        </authorList>
    </citation>
    <scope>NUCLEOTIDE SEQUENCE [LARGE SCALE GENOMIC DNA]</scope>
    <source>
        <strain evidence="3">21-3</strain>
    </source>
</reference>
<evidence type="ECO:0008006" key="4">
    <source>
        <dbReference type="Google" id="ProtNLM"/>
    </source>
</evidence>
<dbReference type="GeneID" id="69697720"/>
<feature type="compositionally biased region" description="Basic and acidic residues" evidence="1">
    <location>
        <begin position="106"/>
        <end position="120"/>
    </location>
</feature>
<dbReference type="Proteomes" id="UP000325385">
    <property type="component" value="Chromosome"/>
</dbReference>
<protein>
    <recommendedName>
        <fullName evidence="4">DprA winged helix domain-containing protein</fullName>
    </recommendedName>
</protein>
<feature type="region of interest" description="Disordered" evidence="1">
    <location>
        <begin position="98"/>
        <end position="120"/>
    </location>
</feature>
<accession>A0A5P6NC68</accession>
<gene>
    <name evidence="2" type="ORF">D0Y83_10430</name>
</gene>
<organism evidence="2 3">
    <name type="scientific">Qipengyuania flava</name>
    <dbReference type="NCBI Taxonomy" id="192812"/>
    <lineage>
        <taxon>Bacteria</taxon>
        <taxon>Pseudomonadati</taxon>
        <taxon>Pseudomonadota</taxon>
        <taxon>Alphaproteobacteria</taxon>
        <taxon>Sphingomonadales</taxon>
        <taxon>Erythrobacteraceae</taxon>
        <taxon>Qipengyuania</taxon>
    </lineage>
</organism>
<dbReference type="AlphaFoldDB" id="A0A5P6NC68"/>
<name>A0A5P6NC68_9SPHN</name>
<feature type="region of interest" description="Disordered" evidence="1">
    <location>
        <begin position="1"/>
        <end position="31"/>
    </location>
</feature>
<proteinExistence type="predicted"/>
<sequence>MSWGKSLAQQGLREMNGNAPRRREDDVGGKCSGAVAERLSSDICNQVLELVRKGEANGARVTLADLSQLTGLPFRLSFAVARALESQRRLVIRDNPCDPLGGTLSLREREASDFPESRVA</sequence>
<dbReference type="RefSeq" id="WP_067667930.1">
    <property type="nucleotide sequence ID" value="NZ_CP032228.1"/>
</dbReference>
<dbReference type="EMBL" id="CP032228">
    <property type="protein sequence ID" value="QFI63631.1"/>
    <property type="molecule type" value="Genomic_DNA"/>
</dbReference>
<evidence type="ECO:0000256" key="1">
    <source>
        <dbReference type="SAM" id="MobiDB-lite"/>
    </source>
</evidence>
<evidence type="ECO:0000313" key="3">
    <source>
        <dbReference type="Proteomes" id="UP000325385"/>
    </source>
</evidence>
<evidence type="ECO:0000313" key="2">
    <source>
        <dbReference type="EMBL" id="QFI63631.1"/>
    </source>
</evidence>